<feature type="compositionally biased region" description="Polar residues" evidence="1">
    <location>
        <begin position="378"/>
        <end position="389"/>
    </location>
</feature>
<feature type="compositionally biased region" description="Low complexity" evidence="1">
    <location>
        <begin position="1749"/>
        <end position="1762"/>
    </location>
</feature>
<dbReference type="Pfam" id="PF24344">
    <property type="entry name" value="PH_23"/>
    <property type="match status" value="1"/>
</dbReference>
<feature type="compositionally biased region" description="Polar residues" evidence="1">
    <location>
        <begin position="1498"/>
        <end position="1515"/>
    </location>
</feature>
<feature type="compositionally biased region" description="Low complexity" evidence="1">
    <location>
        <begin position="316"/>
        <end position="328"/>
    </location>
</feature>
<feature type="compositionally biased region" description="Basic residues" evidence="1">
    <location>
        <begin position="587"/>
        <end position="600"/>
    </location>
</feature>
<gene>
    <name evidence="5" type="ORF">Daesc_006217</name>
</gene>
<feature type="compositionally biased region" description="Polar residues" evidence="1">
    <location>
        <begin position="24"/>
        <end position="44"/>
    </location>
</feature>
<keyword evidence="6" id="KW-1185">Reference proteome</keyword>
<feature type="region of interest" description="Disordered" evidence="1">
    <location>
        <begin position="863"/>
        <end position="918"/>
    </location>
</feature>
<feature type="compositionally biased region" description="Basic residues" evidence="1">
    <location>
        <begin position="173"/>
        <end position="182"/>
    </location>
</feature>
<feature type="compositionally biased region" description="Basic and acidic residues" evidence="1">
    <location>
        <begin position="302"/>
        <end position="315"/>
    </location>
</feature>
<feature type="compositionally biased region" description="Polar residues" evidence="1">
    <location>
        <begin position="1311"/>
        <end position="1322"/>
    </location>
</feature>
<proteinExistence type="predicted"/>
<feature type="region of interest" description="Disordered" evidence="1">
    <location>
        <begin position="1"/>
        <end position="81"/>
    </location>
</feature>
<feature type="compositionally biased region" description="Basic and acidic residues" evidence="1">
    <location>
        <begin position="1367"/>
        <end position="1384"/>
    </location>
</feature>
<feature type="compositionally biased region" description="Basic and acidic residues" evidence="1">
    <location>
        <begin position="189"/>
        <end position="205"/>
    </location>
</feature>
<dbReference type="InterPro" id="IPR056222">
    <property type="entry name" value="PH_23"/>
</dbReference>
<accession>A0AAX6MGR5</accession>
<dbReference type="EMBL" id="JBANMG010000006">
    <property type="protein sequence ID" value="KAK6951694.1"/>
    <property type="molecule type" value="Genomic_DNA"/>
</dbReference>
<feature type="region of interest" description="Disordered" evidence="1">
    <location>
        <begin position="620"/>
        <end position="828"/>
    </location>
</feature>
<sequence>MTVAKSSDDDDPTDPPPPQTPQPASETSKSTPDTTSGKTPTPKASSPVKDGSAPKAKPAAGRPRAATTKPHPTLLGDFLLGRPSPARIAADRQAAKEAAHARRKSLELVKQEMRQAAVMRIQVPGGVHERVKKWQKANAAAMADADPLAPPTEPSEVNIQVDEESVTEEDRKRIKSGQKKPTTKVVVTHRTDGNEPKKTNVEDLKLSNAPKKRVVSDTNWVKDKKKNQSRSQSPKRKPFGGTGAPIPKDFLARPASNPSVSKKVRDWASKVEIPDEPPVKRHSSPRSVRSTGSGDGIRVKPIRSEGDNESGRSEPTRATATTKSSSSRNSKEPEGDGIRVKPIRSENDTTSGISGSYLSGSYLTGSYLTGSYLTGSHLTAESSKSGKSSNPEDDGIRVKSTVSGSDTTTGLSSSVSVETPTPRRPQVRGAQNVRSRSTKKQAYQNMHAKAKARSAPSEPQGSDDAATVRASSRHSSRGPSIRGASPRRDLSPSEHVEVVEKSVSDKRRTSPRRNSKTQSKKQQKRASNPAKKNHADTETVATEEVSDSESWSSDSVSDMPFSTLAQSLAEIPVGYSAFSELDLATGSRRRNTRPKTKRQASFKGATNVLKKALTEGKKILAEKVDPPKPVVNRPPNIETWLKDTVDPFVESSISRPEQDIKGDEDLPNESATQHSPPSKYKSAEVESVSDVSISDEATEPKETEKSDYNEPSKPEVTAHASAGLKRSRATRLSSAPSKSSMKKGFKEKLMDAFRGESTGHSPPPLEYPSCPEVVDLDREYEDEYRERRHSSGTKRSPSPEDEDSLASSEPTHPEPLAYNKRKPPTNGFHELSTIISEMESHYGLQSDLSSEISQRTITENAGLTRSAAVSRRRSHRPGLKRRLTKHSDLVSALSLPGDDSVPNRRISRRSARSIRRPSSHLSDATLDELLLEFEDDEDLYQRELKTLVDGVIPVLLTQFVNNTSSIRKDLFGSPPTKYKEDTLDKAVVNMGIALDNLKNLHYQCPPLSDIYRLPQWLEAIYPVYNNYLDVWRLGFQGIIVNLAPRSPDDADSLINAMPRNEQGDILNEDGERIDVAHLLKRPLVRVKWITKFIKGYRAISGTKEFGSLVAKWEALQDKARRRHKEENARVIDEDARNSDTSRARDLRTLEALDNVKIDRFRQVYAKDTFTLDLRHSNGQRLGCQVELIIRDNQTFKSDPGDLLIRETGSAGRSWLLFAPVLGGRFSARRGDNKRELVVMIRGSREDWFELLLLTADSQGQALEWLDMLGTTPVPPPIEEPTTSIAQSLDPSPNLAAGETPVGERKFRHTSRVSSASTRSKNNPEGEPTTPERIGKATGSPHGTPTSTEGSTSSPERTPNQDSVSRSKYGDEVYSKEYDSPDTRTSKKSSPNSSPYREDGAPPPPVHRTFSSKKAPVLSPPVDQNTSRLKRRTSSPLKHEYHPSDISSEGSASPLSVSEEGTISEESSDDELEAVDMPDTAPAISIKKHDNIPPESDVSESAVSATPPTLLSQNGLPKSEIKQPEYVIKSVASISYWDNKHGRWQDLWPDLCSIVTTPGLIEAYPYQRAHPSSNNSTQERPLIALDLTPLVMLRNSTVVDLEIRSPVLSYSRLYAKVLKIDTSFFRFRVQSPAECESLYMAVHRARMDNAKYKALEEETRVRAFGQYQNPEVEADGSSQRRSWFGRKNSYRASTRAPSQSAGSISQSSGISASSFLRKLMGGGNQSFNIAMSSVDRPHRFSGGDASLYTSSSSGTPPRSPSVSIANSGATKVDLTTNNLKIRLHLLVSASKWEDHGNCLLEVTRPDRGTRQNLRKYQGMEKRIIVTTIPKKDADKPVVVLDVVLGSQCFSQLGSRGVLINVWEEVRDESGQAGVAPQGGHSGGNVRKWCFQCSSVAQARWIYGLVTQEVVIS</sequence>
<evidence type="ECO:0000259" key="2">
    <source>
        <dbReference type="Pfam" id="PF24340"/>
    </source>
</evidence>
<reference evidence="5 6" key="1">
    <citation type="journal article" date="2024" name="Front Chem Biol">
        <title>Unveiling the potential of Daldinia eschscholtzii MFLUCC 19-0629 through bioactivity and bioinformatics studies for enhanced sustainable agriculture production.</title>
        <authorList>
            <person name="Brooks S."/>
            <person name="Weaver J.A."/>
            <person name="Klomchit A."/>
            <person name="Alharthi S.A."/>
            <person name="Onlamun T."/>
            <person name="Nurani R."/>
            <person name="Vong T.K."/>
            <person name="Alberti F."/>
            <person name="Greco C."/>
        </authorList>
    </citation>
    <scope>NUCLEOTIDE SEQUENCE [LARGE SCALE GENOMIC DNA]</scope>
    <source>
        <strain evidence="5">MFLUCC 19-0629</strain>
    </source>
</reference>
<dbReference type="InterPro" id="IPR056223">
    <property type="entry name" value="PH_24"/>
</dbReference>
<feature type="compositionally biased region" description="Basic residues" evidence="1">
    <location>
        <begin position="509"/>
        <end position="524"/>
    </location>
</feature>
<feature type="compositionally biased region" description="Low complexity" evidence="1">
    <location>
        <begin position="1337"/>
        <end position="1355"/>
    </location>
</feature>
<feature type="compositionally biased region" description="Basic and acidic residues" evidence="1">
    <location>
        <begin position="263"/>
        <end position="279"/>
    </location>
</feature>
<feature type="compositionally biased region" description="Polar residues" evidence="1">
    <location>
        <begin position="432"/>
        <end position="444"/>
    </location>
</feature>
<evidence type="ECO:0000313" key="5">
    <source>
        <dbReference type="EMBL" id="KAK6951694.1"/>
    </source>
</evidence>
<feature type="compositionally biased region" description="Basic and acidic residues" evidence="1">
    <location>
        <begin position="744"/>
        <end position="754"/>
    </location>
</feature>
<feature type="compositionally biased region" description="Polar residues" evidence="1">
    <location>
        <begin position="1444"/>
        <end position="1460"/>
    </location>
</feature>
<organism evidence="5 6">
    <name type="scientific">Daldinia eschscholtzii</name>
    <dbReference type="NCBI Taxonomy" id="292717"/>
    <lineage>
        <taxon>Eukaryota</taxon>
        <taxon>Fungi</taxon>
        <taxon>Dikarya</taxon>
        <taxon>Ascomycota</taxon>
        <taxon>Pezizomycotina</taxon>
        <taxon>Sordariomycetes</taxon>
        <taxon>Xylariomycetidae</taxon>
        <taxon>Xylariales</taxon>
        <taxon>Hypoxylaceae</taxon>
        <taxon>Daldinia</taxon>
    </lineage>
</organism>
<evidence type="ECO:0000259" key="3">
    <source>
        <dbReference type="Pfam" id="PF24344"/>
    </source>
</evidence>
<feature type="region of interest" description="Disordered" evidence="1">
    <location>
        <begin position="139"/>
        <end position="360"/>
    </location>
</feature>
<dbReference type="Proteomes" id="UP001369815">
    <property type="component" value="Unassembled WGS sequence"/>
</dbReference>
<dbReference type="Pfam" id="PF24340">
    <property type="entry name" value="DH_2"/>
    <property type="match status" value="1"/>
</dbReference>
<feature type="compositionally biased region" description="Basic residues" evidence="1">
    <location>
        <begin position="223"/>
        <end position="238"/>
    </location>
</feature>
<feature type="domain" description="DBL homology" evidence="2">
    <location>
        <begin position="922"/>
        <end position="1123"/>
    </location>
</feature>
<feature type="compositionally biased region" description="Basic residues" evidence="1">
    <location>
        <begin position="905"/>
        <end position="918"/>
    </location>
</feature>
<feature type="domain" description="PH" evidence="3">
    <location>
        <begin position="1137"/>
        <end position="1275"/>
    </location>
</feature>
<feature type="region of interest" description="Disordered" evidence="1">
    <location>
        <begin position="1687"/>
        <end position="1706"/>
    </location>
</feature>
<protein>
    <submittedName>
        <fullName evidence="5">Uncharacterized protein</fullName>
    </submittedName>
</protein>
<feature type="compositionally biased region" description="Basic and acidic residues" evidence="1">
    <location>
        <begin position="698"/>
        <end position="713"/>
    </location>
</feature>
<feature type="region of interest" description="Disordered" evidence="1">
    <location>
        <begin position="1270"/>
        <end position="1516"/>
    </location>
</feature>
<evidence type="ECO:0000259" key="4">
    <source>
        <dbReference type="Pfam" id="PF24345"/>
    </source>
</evidence>
<feature type="compositionally biased region" description="Low complexity" evidence="1">
    <location>
        <begin position="349"/>
        <end position="360"/>
    </location>
</feature>
<feature type="compositionally biased region" description="Basic residues" evidence="1">
    <location>
        <begin position="870"/>
        <end position="884"/>
    </location>
</feature>
<feature type="compositionally biased region" description="Low complexity" evidence="1">
    <location>
        <begin position="398"/>
        <end position="417"/>
    </location>
</feature>
<feature type="region of interest" description="Disordered" evidence="1">
    <location>
        <begin position="378"/>
        <end position="558"/>
    </location>
</feature>
<feature type="compositionally biased region" description="Low complexity" evidence="1">
    <location>
        <begin position="1697"/>
        <end position="1706"/>
    </location>
</feature>
<dbReference type="Pfam" id="PF24345">
    <property type="entry name" value="PH_24"/>
    <property type="match status" value="1"/>
</dbReference>
<feature type="compositionally biased region" description="Basic and acidic residues" evidence="1">
    <location>
        <begin position="329"/>
        <end position="347"/>
    </location>
</feature>
<feature type="compositionally biased region" description="Acidic residues" evidence="1">
    <location>
        <begin position="1461"/>
        <end position="1475"/>
    </location>
</feature>
<dbReference type="InterPro" id="IPR056416">
    <property type="entry name" value="DH_2_fung"/>
</dbReference>
<evidence type="ECO:0000313" key="6">
    <source>
        <dbReference type="Proteomes" id="UP001369815"/>
    </source>
</evidence>
<evidence type="ECO:0000256" key="1">
    <source>
        <dbReference type="SAM" id="MobiDB-lite"/>
    </source>
</evidence>
<feature type="domain" description="PH" evidence="4">
    <location>
        <begin position="1521"/>
        <end position="1659"/>
    </location>
</feature>
<feature type="compositionally biased region" description="Low complexity" evidence="1">
    <location>
        <begin position="685"/>
        <end position="695"/>
    </location>
</feature>
<feature type="compositionally biased region" description="Low complexity" evidence="1">
    <location>
        <begin position="548"/>
        <end position="558"/>
    </location>
</feature>
<feature type="compositionally biased region" description="Polar residues" evidence="1">
    <location>
        <begin position="730"/>
        <end position="739"/>
    </location>
</feature>
<name>A0AAX6MGR5_9PEZI</name>
<feature type="compositionally biased region" description="Basic and acidic residues" evidence="1">
    <location>
        <begin position="486"/>
        <end position="508"/>
    </location>
</feature>
<comment type="caution">
    <text evidence="5">The sequence shown here is derived from an EMBL/GenBank/DDBJ whole genome shotgun (WGS) entry which is preliminary data.</text>
</comment>
<feature type="compositionally biased region" description="Low complexity" evidence="1">
    <location>
        <begin position="53"/>
        <end position="70"/>
    </location>
</feature>
<feature type="compositionally biased region" description="Polar residues" evidence="1">
    <location>
        <begin position="1356"/>
        <end position="1365"/>
    </location>
</feature>
<feature type="region of interest" description="Disordered" evidence="1">
    <location>
        <begin position="582"/>
        <end position="606"/>
    </location>
</feature>
<feature type="region of interest" description="Disordered" evidence="1">
    <location>
        <begin position="1741"/>
        <end position="1763"/>
    </location>
</feature>